<protein>
    <submittedName>
        <fullName evidence="1">Uncharacterized protein</fullName>
    </submittedName>
</protein>
<name>A0A0C2JI87_THEKT</name>
<sequence length="110" mass="13062">MNRFLTGSELKCWESRSQILANPFTAQVLDIHTCCIHDMMKQFQPKVVLKSCIERMQRNIYQNLVHDIKWCIVEYTYGASVFIVEFKGRSLPSVRKYPNDRMLIFKDKNQ</sequence>
<evidence type="ECO:0000313" key="2">
    <source>
        <dbReference type="Proteomes" id="UP000031668"/>
    </source>
</evidence>
<accession>A0A0C2JI87</accession>
<dbReference type="AlphaFoldDB" id="A0A0C2JI87"/>
<dbReference type="EMBL" id="JWZT01002637">
    <property type="protein sequence ID" value="KII69028.1"/>
    <property type="molecule type" value="Genomic_DNA"/>
</dbReference>
<gene>
    <name evidence="1" type="ORF">RF11_05278</name>
</gene>
<proteinExistence type="predicted"/>
<organism evidence="1 2">
    <name type="scientific">Thelohanellus kitauei</name>
    <name type="common">Myxosporean</name>
    <dbReference type="NCBI Taxonomy" id="669202"/>
    <lineage>
        <taxon>Eukaryota</taxon>
        <taxon>Metazoa</taxon>
        <taxon>Cnidaria</taxon>
        <taxon>Myxozoa</taxon>
        <taxon>Myxosporea</taxon>
        <taxon>Bivalvulida</taxon>
        <taxon>Platysporina</taxon>
        <taxon>Myxobolidae</taxon>
        <taxon>Thelohanellus</taxon>
    </lineage>
</organism>
<dbReference type="Proteomes" id="UP000031668">
    <property type="component" value="Unassembled WGS sequence"/>
</dbReference>
<reference evidence="1 2" key="1">
    <citation type="journal article" date="2014" name="Genome Biol. Evol.">
        <title>The genome of the myxosporean Thelohanellus kitauei shows adaptations to nutrient acquisition within its fish host.</title>
        <authorList>
            <person name="Yang Y."/>
            <person name="Xiong J."/>
            <person name="Zhou Z."/>
            <person name="Huo F."/>
            <person name="Miao W."/>
            <person name="Ran C."/>
            <person name="Liu Y."/>
            <person name="Zhang J."/>
            <person name="Feng J."/>
            <person name="Wang M."/>
            <person name="Wang M."/>
            <person name="Wang L."/>
            <person name="Yao B."/>
        </authorList>
    </citation>
    <scope>NUCLEOTIDE SEQUENCE [LARGE SCALE GENOMIC DNA]</scope>
    <source>
        <strain evidence="1">Wuqing</strain>
    </source>
</reference>
<evidence type="ECO:0000313" key="1">
    <source>
        <dbReference type="EMBL" id="KII69028.1"/>
    </source>
</evidence>
<comment type="caution">
    <text evidence="1">The sequence shown here is derived from an EMBL/GenBank/DDBJ whole genome shotgun (WGS) entry which is preliminary data.</text>
</comment>
<keyword evidence="2" id="KW-1185">Reference proteome</keyword>